<evidence type="ECO:0000256" key="2">
    <source>
        <dbReference type="SAM" id="MobiDB-lite"/>
    </source>
</evidence>
<keyword evidence="3" id="KW-0732">Signal</keyword>
<name>A0AAD3DAM0_9STRA</name>
<gene>
    <name evidence="4" type="ORF">CTEN210_17329</name>
</gene>
<accession>A0AAD3DAM0</accession>
<comment type="caution">
    <text evidence="4">The sequence shown here is derived from an EMBL/GenBank/DDBJ whole genome shotgun (WGS) entry which is preliminary data.</text>
</comment>
<dbReference type="AlphaFoldDB" id="A0AAD3DAM0"/>
<keyword evidence="5" id="KW-1185">Reference proteome</keyword>
<dbReference type="EMBL" id="BLLK01000069">
    <property type="protein sequence ID" value="GFH60853.1"/>
    <property type="molecule type" value="Genomic_DNA"/>
</dbReference>
<evidence type="ECO:0000313" key="5">
    <source>
        <dbReference type="Proteomes" id="UP001054902"/>
    </source>
</evidence>
<feature type="region of interest" description="Disordered" evidence="2">
    <location>
        <begin position="188"/>
        <end position="213"/>
    </location>
</feature>
<proteinExistence type="predicted"/>
<feature type="coiled-coil region" evidence="1">
    <location>
        <begin position="50"/>
        <end position="85"/>
    </location>
</feature>
<protein>
    <submittedName>
        <fullName evidence="4">Uncharacterized protein</fullName>
    </submittedName>
</protein>
<sequence length="338" mass="34640">MKIAQISALLLCSITSSAAFAPSTNSNSKFTALSAVPTPEESAAQLTAYMAKAHEDKIKLLKELEEKKNAEIKELKAKVESASSSAVVAPAAASGDAAELSKKLAAYQKFMANYIVKAQEDKARAVREAEIAIAKKYQEKLNAFMLGPAEGSAPAAAKEEPKLFKERNAKIAAAAAAGKSRWGDAEVQKAGAKPPSANVMTSASTGTDSTGPTADAAEKVVAADHGMRADGGVSGPSLAERVMNGASAPVAVSTSNALFDKRNARIAAAEKAGKQTRWGGLEASKAIEFTNALPAAGATAPVVVTPEIEAADHGLRADGGVSGPSLAERVNLGAKILQ</sequence>
<dbReference type="Proteomes" id="UP001054902">
    <property type="component" value="Unassembled WGS sequence"/>
</dbReference>
<evidence type="ECO:0000313" key="4">
    <source>
        <dbReference type="EMBL" id="GFH60853.1"/>
    </source>
</evidence>
<reference evidence="4 5" key="1">
    <citation type="journal article" date="2021" name="Sci. Rep.">
        <title>The genome of the diatom Chaetoceros tenuissimus carries an ancient integrated fragment of an extant virus.</title>
        <authorList>
            <person name="Hongo Y."/>
            <person name="Kimura K."/>
            <person name="Takaki Y."/>
            <person name="Yoshida Y."/>
            <person name="Baba S."/>
            <person name="Kobayashi G."/>
            <person name="Nagasaki K."/>
            <person name="Hano T."/>
            <person name="Tomaru Y."/>
        </authorList>
    </citation>
    <scope>NUCLEOTIDE SEQUENCE [LARGE SCALE GENOMIC DNA]</scope>
    <source>
        <strain evidence="4 5">NIES-3715</strain>
    </source>
</reference>
<feature type="signal peptide" evidence="3">
    <location>
        <begin position="1"/>
        <end position="19"/>
    </location>
</feature>
<feature type="chain" id="PRO_5042053760" evidence="3">
    <location>
        <begin position="20"/>
        <end position="338"/>
    </location>
</feature>
<evidence type="ECO:0000256" key="1">
    <source>
        <dbReference type="SAM" id="Coils"/>
    </source>
</evidence>
<feature type="compositionally biased region" description="Polar residues" evidence="2">
    <location>
        <begin position="198"/>
        <end position="212"/>
    </location>
</feature>
<keyword evidence="1" id="KW-0175">Coiled coil</keyword>
<organism evidence="4 5">
    <name type="scientific">Chaetoceros tenuissimus</name>
    <dbReference type="NCBI Taxonomy" id="426638"/>
    <lineage>
        <taxon>Eukaryota</taxon>
        <taxon>Sar</taxon>
        <taxon>Stramenopiles</taxon>
        <taxon>Ochrophyta</taxon>
        <taxon>Bacillariophyta</taxon>
        <taxon>Coscinodiscophyceae</taxon>
        <taxon>Chaetocerotophycidae</taxon>
        <taxon>Chaetocerotales</taxon>
        <taxon>Chaetocerotaceae</taxon>
        <taxon>Chaetoceros</taxon>
    </lineage>
</organism>
<evidence type="ECO:0000256" key="3">
    <source>
        <dbReference type="SAM" id="SignalP"/>
    </source>
</evidence>